<gene>
    <name evidence="4" type="ORF">Ahy_A05g022747</name>
</gene>
<dbReference type="PROSITE" id="PS51375">
    <property type="entry name" value="PPR"/>
    <property type="match status" value="4"/>
</dbReference>
<dbReference type="Pfam" id="PF13041">
    <property type="entry name" value="PPR_2"/>
    <property type="match status" value="1"/>
</dbReference>
<dbReference type="InterPro" id="IPR011990">
    <property type="entry name" value="TPR-like_helical_dom_sf"/>
</dbReference>
<dbReference type="Pfam" id="PF01535">
    <property type="entry name" value="PPR"/>
    <property type="match status" value="1"/>
</dbReference>
<evidence type="ECO:0000256" key="2">
    <source>
        <dbReference type="ARBA" id="ARBA00022737"/>
    </source>
</evidence>
<keyword evidence="5" id="KW-1185">Reference proteome</keyword>
<evidence type="ECO:0000313" key="4">
    <source>
        <dbReference type="EMBL" id="RYR57010.1"/>
    </source>
</evidence>
<accession>A0A445D1F8</accession>
<feature type="repeat" description="PPR" evidence="3">
    <location>
        <begin position="194"/>
        <end position="228"/>
    </location>
</feature>
<comment type="caution">
    <text evidence="4">The sequence shown here is derived from an EMBL/GenBank/DDBJ whole genome shotgun (WGS) entry which is preliminary data.</text>
</comment>
<sequence length="233" mass="26059">MLSSSTSRITLIFRYSLLHIPNFVSFPSSSSLYSHSEPPSLRQVDEAVDSFTRMLSMRRPPPIIQFNKILGSLAKTKHFHAAVSLFQQLQVRGIAPNLSLYLCGSVEKAVRFHDRVVAHGFQFNQVTYGTLINGLCKTGHTSAAIQVLRKIPRYGIAPSVFMYRAIIDSICKDTLVSQAFHLFSEMLAKGISPNVITYSSLIFGLCLESQYKEAIDLLSDMVLRNITPNVPYL</sequence>
<evidence type="ECO:0000256" key="3">
    <source>
        <dbReference type="PROSITE-ProRule" id="PRU00708"/>
    </source>
</evidence>
<dbReference type="PANTHER" id="PTHR47941">
    <property type="entry name" value="PENTATRICOPEPTIDE REPEAT-CONTAINING PROTEIN 3, MITOCHONDRIAL"/>
    <property type="match status" value="1"/>
</dbReference>
<feature type="repeat" description="PPR" evidence="3">
    <location>
        <begin position="62"/>
        <end position="96"/>
    </location>
</feature>
<evidence type="ECO:0000256" key="1">
    <source>
        <dbReference type="ARBA" id="ARBA00007626"/>
    </source>
</evidence>
<dbReference type="Pfam" id="PF12854">
    <property type="entry name" value="PPR_1"/>
    <property type="match status" value="1"/>
</dbReference>
<comment type="similarity">
    <text evidence="1">Belongs to the PPR family. P subfamily.</text>
</comment>
<name>A0A445D1F8_ARAHY</name>
<dbReference type="Gene3D" id="1.25.40.10">
    <property type="entry name" value="Tetratricopeptide repeat domain"/>
    <property type="match status" value="2"/>
</dbReference>
<protein>
    <recommendedName>
        <fullName evidence="6">Pentatricopeptide repeat-containing protein</fullName>
    </recommendedName>
</protein>
<evidence type="ECO:0008006" key="6">
    <source>
        <dbReference type="Google" id="ProtNLM"/>
    </source>
</evidence>
<keyword evidence="2" id="KW-0677">Repeat</keyword>
<feature type="repeat" description="PPR" evidence="3">
    <location>
        <begin position="159"/>
        <end position="193"/>
    </location>
</feature>
<proteinExistence type="inferred from homology"/>
<dbReference type="InterPro" id="IPR002885">
    <property type="entry name" value="PPR_rpt"/>
</dbReference>
<dbReference type="Proteomes" id="UP000289738">
    <property type="component" value="Chromosome A05"/>
</dbReference>
<reference evidence="4 5" key="1">
    <citation type="submission" date="2019-01" db="EMBL/GenBank/DDBJ databases">
        <title>Sequencing of cultivated peanut Arachis hypogaea provides insights into genome evolution and oil improvement.</title>
        <authorList>
            <person name="Chen X."/>
        </authorList>
    </citation>
    <scope>NUCLEOTIDE SEQUENCE [LARGE SCALE GENOMIC DNA]</scope>
    <source>
        <strain evidence="5">cv. Fuhuasheng</strain>
        <tissue evidence="4">Leaves</tissue>
    </source>
</reference>
<dbReference type="EMBL" id="SDMP01000005">
    <property type="protein sequence ID" value="RYR57010.1"/>
    <property type="molecule type" value="Genomic_DNA"/>
</dbReference>
<dbReference type="NCBIfam" id="TIGR00756">
    <property type="entry name" value="PPR"/>
    <property type="match status" value="4"/>
</dbReference>
<organism evidence="4 5">
    <name type="scientific">Arachis hypogaea</name>
    <name type="common">Peanut</name>
    <dbReference type="NCBI Taxonomy" id="3818"/>
    <lineage>
        <taxon>Eukaryota</taxon>
        <taxon>Viridiplantae</taxon>
        <taxon>Streptophyta</taxon>
        <taxon>Embryophyta</taxon>
        <taxon>Tracheophyta</taxon>
        <taxon>Spermatophyta</taxon>
        <taxon>Magnoliopsida</taxon>
        <taxon>eudicotyledons</taxon>
        <taxon>Gunneridae</taxon>
        <taxon>Pentapetalae</taxon>
        <taxon>rosids</taxon>
        <taxon>fabids</taxon>
        <taxon>Fabales</taxon>
        <taxon>Fabaceae</taxon>
        <taxon>Papilionoideae</taxon>
        <taxon>50 kb inversion clade</taxon>
        <taxon>dalbergioids sensu lato</taxon>
        <taxon>Dalbergieae</taxon>
        <taxon>Pterocarpus clade</taxon>
        <taxon>Arachis</taxon>
    </lineage>
</organism>
<feature type="repeat" description="PPR" evidence="3">
    <location>
        <begin position="124"/>
        <end position="158"/>
    </location>
</feature>
<dbReference type="AlphaFoldDB" id="A0A445D1F8"/>
<evidence type="ECO:0000313" key="5">
    <source>
        <dbReference type="Proteomes" id="UP000289738"/>
    </source>
</evidence>